<sequence length="91" mass="9753">MSTSAAARSAAAINAAAVTRDYTINPRVEYQTITGVEGPLVILDNVKFPQYNEIVNLTLADGSTRQGQILEVNGSKAVVQVRFTNISVVML</sequence>
<dbReference type="Proteomes" id="UP000591131">
    <property type="component" value="Unassembled WGS sequence"/>
</dbReference>
<dbReference type="GO" id="GO:0046034">
    <property type="term" value="P:ATP metabolic process"/>
    <property type="evidence" value="ECO:0007669"/>
    <property type="project" value="InterPro"/>
</dbReference>
<dbReference type="EMBL" id="JAAPAO010000054">
    <property type="protein sequence ID" value="KAF4674985.1"/>
    <property type="molecule type" value="Genomic_DNA"/>
</dbReference>
<keyword evidence="5" id="KW-1185">Reference proteome</keyword>
<evidence type="ECO:0000313" key="4">
    <source>
        <dbReference type="EMBL" id="KAF4674985.1"/>
    </source>
</evidence>
<evidence type="ECO:0000256" key="1">
    <source>
        <dbReference type="ARBA" id="ARBA00022448"/>
    </source>
</evidence>
<accession>A0A7J6MTQ9</accession>
<dbReference type="InterPro" id="IPR004100">
    <property type="entry name" value="ATPase_F1/V1/A1_a/bsu_N"/>
</dbReference>
<evidence type="ECO:0000256" key="2">
    <source>
        <dbReference type="ARBA" id="ARBA00023065"/>
    </source>
</evidence>
<evidence type="ECO:0000313" key="5">
    <source>
        <dbReference type="Proteomes" id="UP000591131"/>
    </source>
</evidence>
<proteinExistence type="predicted"/>
<keyword evidence="1" id="KW-0813">Transport</keyword>
<dbReference type="Pfam" id="PF02874">
    <property type="entry name" value="ATP-synt_ab_N"/>
    <property type="match status" value="1"/>
</dbReference>
<dbReference type="InterPro" id="IPR022879">
    <property type="entry name" value="V-ATPase_su_B/beta"/>
</dbReference>
<dbReference type="AlphaFoldDB" id="A0A7J6MTQ9"/>
<organism evidence="4 5">
    <name type="scientific">Perkinsus chesapeaki</name>
    <name type="common">Clam parasite</name>
    <name type="synonym">Perkinsus andrewsi</name>
    <dbReference type="NCBI Taxonomy" id="330153"/>
    <lineage>
        <taxon>Eukaryota</taxon>
        <taxon>Sar</taxon>
        <taxon>Alveolata</taxon>
        <taxon>Perkinsozoa</taxon>
        <taxon>Perkinsea</taxon>
        <taxon>Perkinsida</taxon>
        <taxon>Perkinsidae</taxon>
        <taxon>Perkinsus</taxon>
    </lineage>
</organism>
<dbReference type="CDD" id="cd18118">
    <property type="entry name" value="ATP-synt_V_A-type_beta_N"/>
    <property type="match status" value="1"/>
</dbReference>
<evidence type="ECO:0000259" key="3">
    <source>
        <dbReference type="Pfam" id="PF02874"/>
    </source>
</evidence>
<dbReference type="Gene3D" id="3.40.50.12240">
    <property type="match status" value="1"/>
</dbReference>
<dbReference type="PANTHER" id="PTHR43389">
    <property type="entry name" value="V-TYPE PROTON ATPASE SUBUNIT B"/>
    <property type="match status" value="1"/>
</dbReference>
<dbReference type="OrthoDB" id="439134at2759"/>
<gene>
    <name evidence="4" type="primary">VMA2</name>
    <name evidence="4" type="ORF">FOL47_008434</name>
</gene>
<dbReference type="PANTHER" id="PTHR43389:SF4">
    <property type="entry name" value="V-TYPE PROTON ATPASE SUBUNIT B"/>
    <property type="match status" value="1"/>
</dbReference>
<dbReference type="GO" id="GO:0007035">
    <property type="term" value="P:vacuolar acidification"/>
    <property type="evidence" value="ECO:0007669"/>
    <property type="project" value="TreeGrafter"/>
</dbReference>
<comment type="caution">
    <text evidence="4">The sequence shown here is derived from an EMBL/GenBank/DDBJ whole genome shotgun (WGS) entry which is preliminary data.</text>
</comment>
<feature type="domain" description="ATPase F1/V1/A1 complex alpha/beta subunit N-terminal" evidence="3">
    <location>
        <begin position="33"/>
        <end position="81"/>
    </location>
</feature>
<name>A0A7J6MTQ9_PERCH</name>
<dbReference type="GO" id="GO:0046961">
    <property type="term" value="F:proton-transporting ATPase activity, rotational mechanism"/>
    <property type="evidence" value="ECO:0007669"/>
    <property type="project" value="TreeGrafter"/>
</dbReference>
<protein>
    <submittedName>
        <fullName evidence="4">Vacuolar ATP synthase subunit B</fullName>
    </submittedName>
</protein>
<reference evidence="4 5" key="1">
    <citation type="submission" date="2020-04" db="EMBL/GenBank/DDBJ databases">
        <title>Perkinsus chesapeaki whole genome sequence.</title>
        <authorList>
            <person name="Bogema D.R."/>
        </authorList>
    </citation>
    <scope>NUCLEOTIDE SEQUENCE [LARGE SCALE GENOMIC DNA]</scope>
    <source>
        <strain evidence="4">ATCC PRA-425</strain>
    </source>
</reference>
<keyword evidence="2" id="KW-0406">Ion transport</keyword>